<evidence type="ECO:0000256" key="3">
    <source>
        <dbReference type="ARBA" id="ARBA00022677"/>
    </source>
</evidence>
<dbReference type="GO" id="GO:0005811">
    <property type="term" value="C:lipid droplet"/>
    <property type="evidence" value="ECO:0007669"/>
    <property type="project" value="UniProtKB-SubCell"/>
</dbReference>
<evidence type="ECO:0000313" key="4">
    <source>
        <dbReference type="EMBL" id="KAH1169402.1"/>
    </source>
</evidence>
<evidence type="ECO:0000256" key="1">
    <source>
        <dbReference type="ARBA" id="ARBA00004502"/>
    </source>
</evidence>
<name>A0A9D3WWG7_9SAUR</name>
<dbReference type="Proteomes" id="UP000827986">
    <property type="component" value="Unassembled WGS sequence"/>
</dbReference>
<dbReference type="GO" id="GO:0010890">
    <property type="term" value="P:positive regulation of triglyceride storage"/>
    <property type="evidence" value="ECO:0007669"/>
    <property type="project" value="TreeGrafter"/>
</dbReference>
<dbReference type="EMBL" id="JAHDVG010000485">
    <property type="protein sequence ID" value="KAH1169402.1"/>
    <property type="molecule type" value="Genomic_DNA"/>
</dbReference>
<keyword evidence="3" id="KW-0551">Lipid droplet</keyword>
<evidence type="ECO:0000313" key="5">
    <source>
        <dbReference type="Proteomes" id="UP000827986"/>
    </source>
</evidence>
<dbReference type="AlphaFoldDB" id="A0A9D3WWG7"/>
<gene>
    <name evidence="4" type="ORF">KIL84_013992</name>
</gene>
<accession>A0A9D3WWG7</accession>
<dbReference type="Gene3D" id="3.30.720.170">
    <property type="entry name" value="Perilipin, alpha-beta domain"/>
    <property type="match status" value="1"/>
</dbReference>
<dbReference type="InterPro" id="IPR004279">
    <property type="entry name" value="Perilipin"/>
</dbReference>
<protein>
    <submittedName>
        <fullName evidence="4">Uncharacterized protein</fullName>
    </submittedName>
</protein>
<dbReference type="PANTHER" id="PTHR14024">
    <property type="entry name" value="PERILIPIN"/>
    <property type="match status" value="1"/>
</dbReference>
<dbReference type="GO" id="GO:0019915">
    <property type="term" value="P:lipid storage"/>
    <property type="evidence" value="ECO:0007669"/>
    <property type="project" value="TreeGrafter"/>
</dbReference>
<organism evidence="4 5">
    <name type="scientific">Mauremys mutica</name>
    <name type="common">yellowpond turtle</name>
    <dbReference type="NCBI Taxonomy" id="74926"/>
    <lineage>
        <taxon>Eukaryota</taxon>
        <taxon>Metazoa</taxon>
        <taxon>Chordata</taxon>
        <taxon>Craniata</taxon>
        <taxon>Vertebrata</taxon>
        <taxon>Euteleostomi</taxon>
        <taxon>Archelosauria</taxon>
        <taxon>Testudinata</taxon>
        <taxon>Testudines</taxon>
        <taxon>Cryptodira</taxon>
        <taxon>Durocryptodira</taxon>
        <taxon>Testudinoidea</taxon>
        <taxon>Geoemydidae</taxon>
        <taxon>Geoemydinae</taxon>
        <taxon>Mauremys</taxon>
    </lineage>
</organism>
<comment type="similarity">
    <text evidence="2">Belongs to the perilipin family.</text>
</comment>
<reference evidence="4" key="1">
    <citation type="submission" date="2021-09" db="EMBL/GenBank/DDBJ databases">
        <title>The genome of Mauremys mutica provides insights into the evolution of semi-aquatic lifestyle.</title>
        <authorList>
            <person name="Gong S."/>
            <person name="Gao Y."/>
        </authorList>
    </citation>
    <scope>NUCLEOTIDE SEQUENCE</scope>
    <source>
        <strain evidence="4">MM-2020</strain>
        <tissue evidence="4">Muscle</tissue>
    </source>
</reference>
<dbReference type="PANTHER" id="PTHR14024:SF11">
    <property type="entry name" value="PERILIPIN-3"/>
    <property type="match status" value="1"/>
</dbReference>
<sequence length="148" mass="15910">MHRTKVASDNKELVSSIQATVCSAVSAAKHSVDMAKEVVHSSIESATAVAGSNVNKLMGSSIGQILMSGIDAVLKKPEELIVHCPPMTDESLAKLAASLEGSVMGSVEQQNQLSSSTKLTRIPWPRWIMVMQPLKNEGAMLPTRWQLN</sequence>
<dbReference type="Pfam" id="PF03036">
    <property type="entry name" value="Perilipin"/>
    <property type="match status" value="1"/>
</dbReference>
<proteinExistence type="inferred from homology"/>
<keyword evidence="5" id="KW-1185">Reference proteome</keyword>
<evidence type="ECO:0000256" key="2">
    <source>
        <dbReference type="ARBA" id="ARBA00006311"/>
    </source>
</evidence>
<dbReference type="GO" id="GO:0005829">
    <property type="term" value="C:cytosol"/>
    <property type="evidence" value="ECO:0007669"/>
    <property type="project" value="TreeGrafter"/>
</dbReference>
<comment type="caution">
    <text evidence="4">The sequence shown here is derived from an EMBL/GenBank/DDBJ whole genome shotgun (WGS) entry which is preliminary data.</text>
</comment>
<comment type="subcellular location">
    <subcellularLocation>
        <location evidence="1">Lipid droplet</location>
    </subcellularLocation>
</comment>